<protein>
    <submittedName>
        <fullName evidence="1">Uncharacterized protein</fullName>
    </submittedName>
</protein>
<gene>
    <name evidence="1" type="ORF">CEXT_714391</name>
</gene>
<evidence type="ECO:0000313" key="1">
    <source>
        <dbReference type="EMBL" id="GIY51457.1"/>
    </source>
</evidence>
<dbReference type="AlphaFoldDB" id="A0AAV4U133"/>
<dbReference type="Proteomes" id="UP001054945">
    <property type="component" value="Unassembled WGS sequence"/>
</dbReference>
<name>A0AAV4U133_CAEEX</name>
<evidence type="ECO:0000313" key="2">
    <source>
        <dbReference type="Proteomes" id="UP001054945"/>
    </source>
</evidence>
<accession>A0AAV4U133</accession>
<sequence>MSGIKYIIILKLHIKFALTSLFMVTFFDVWNQIDYCFVVLHKYLLGINAYEHLLNVWYRTGYHFEVAYKDFPGIIANEHFQCLESTDYQFDITKVP</sequence>
<proteinExistence type="predicted"/>
<reference evidence="1 2" key="1">
    <citation type="submission" date="2021-06" db="EMBL/GenBank/DDBJ databases">
        <title>Caerostris extrusa draft genome.</title>
        <authorList>
            <person name="Kono N."/>
            <person name="Arakawa K."/>
        </authorList>
    </citation>
    <scope>NUCLEOTIDE SEQUENCE [LARGE SCALE GENOMIC DNA]</scope>
</reference>
<dbReference type="EMBL" id="BPLR01012109">
    <property type="protein sequence ID" value="GIY51457.1"/>
    <property type="molecule type" value="Genomic_DNA"/>
</dbReference>
<organism evidence="1 2">
    <name type="scientific">Caerostris extrusa</name>
    <name type="common">Bark spider</name>
    <name type="synonym">Caerostris bankana</name>
    <dbReference type="NCBI Taxonomy" id="172846"/>
    <lineage>
        <taxon>Eukaryota</taxon>
        <taxon>Metazoa</taxon>
        <taxon>Ecdysozoa</taxon>
        <taxon>Arthropoda</taxon>
        <taxon>Chelicerata</taxon>
        <taxon>Arachnida</taxon>
        <taxon>Araneae</taxon>
        <taxon>Araneomorphae</taxon>
        <taxon>Entelegynae</taxon>
        <taxon>Araneoidea</taxon>
        <taxon>Araneidae</taxon>
        <taxon>Caerostris</taxon>
    </lineage>
</organism>
<comment type="caution">
    <text evidence="1">The sequence shown here is derived from an EMBL/GenBank/DDBJ whole genome shotgun (WGS) entry which is preliminary data.</text>
</comment>
<keyword evidence="2" id="KW-1185">Reference proteome</keyword>